<gene>
    <name evidence="3" type="ORF">PFISCL1PPCAC_5903</name>
</gene>
<evidence type="ECO:0000313" key="4">
    <source>
        <dbReference type="Proteomes" id="UP001432322"/>
    </source>
</evidence>
<evidence type="ECO:0000313" key="3">
    <source>
        <dbReference type="EMBL" id="GMT14606.1"/>
    </source>
</evidence>
<evidence type="ECO:0000259" key="2">
    <source>
        <dbReference type="PROSITE" id="PS50157"/>
    </source>
</evidence>
<comment type="caution">
    <text evidence="3">The sequence shown here is derived from an EMBL/GenBank/DDBJ whole genome shotgun (WGS) entry which is preliminary data.</text>
</comment>
<feature type="domain" description="C2H2-type" evidence="2">
    <location>
        <begin position="206"/>
        <end position="233"/>
    </location>
</feature>
<protein>
    <recommendedName>
        <fullName evidence="2">C2H2-type domain-containing protein</fullName>
    </recommendedName>
</protein>
<keyword evidence="1" id="KW-0862">Zinc</keyword>
<keyword evidence="1" id="KW-0863">Zinc-finger</keyword>
<organism evidence="3 4">
    <name type="scientific">Pristionchus fissidentatus</name>
    <dbReference type="NCBI Taxonomy" id="1538716"/>
    <lineage>
        <taxon>Eukaryota</taxon>
        <taxon>Metazoa</taxon>
        <taxon>Ecdysozoa</taxon>
        <taxon>Nematoda</taxon>
        <taxon>Chromadorea</taxon>
        <taxon>Rhabditida</taxon>
        <taxon>Rhabditina</taxon>
        <taxon>Diplogasteromorpha</taxon>
        <taxon>Diplogasteroidea</taxon>
        <taxon>Neodiplogasteridae</taxon>
        <taxon>Pristionchus</taxon>
    </lineage>
</organism>
<reference evidence="3" key="1">
    <citation type="submission" date="2023-10" db="EMBL/GenBank/DDBJ databases">
        <title>Genome assembly of Pristionchus species.</title>
        <authorList>
            <person name="Yoshida K."/>
            <person name="Sommer R.J."/>
        </authorList>
    </citation>
    <scope>NUCLEOTIDE SEQUENCE</scope>
    <source>
        <strain evidence="3">RS5133</strain>
    </source>
</reference>
<dbReference type="GO" id="GO:0008270">
    <property type="term" value="F:zinc ion binding"/>
    <property type="evidence" value="ECO:0007669"/>
    <property type="project" value="UniProtKB-KW"/>
</dbReference>
<name>A0AAV5V5H6_9BILA</name>
<proteinExistence type="predicted"/>
<dbReference type="EMBL" id="BTSY01000002">
    <property type="protein sequence ID" value="GMT14606.1"/>
    <property type="molecule type" value="Genomic_DNA"/>
</dbReference>
<dbReference type="PROSITE" id="PS50157">
    <property type="entry name" value="ZINC_FINGER_C2H2_2"/>
    <property type="match status" value="1"/>
</dbReference>
<sequence>MRLSQIPRKFYKHIHPSFRFPLLRGRKNRRRILKRDARALILRKYSIYDIKPRIPPLHCARCGLATRNLHTISYHDCTLKNIHIWRGTGNGACAELNTLGDDEIDEDLLAQGGRNRMRDGMGILERFARPQNVAMYDIHFDEPDEALAQLPLSTGRSVPTLSELVMRVVAPPRPSSNSVPSEEVFEKKEVEIVSKRKIGKGRLDGHFCPPCGRLFASFSDYDEHLEPSTEEREEKNPCRIVIPDPIPILINDRGNAPAELDFSVRRSKKRSAPLIIDPCTGCGMNEFESKIDLHTHIVECAKRMEYDRIEEAINKRRHLIHTL</sequence>
<dbReference type="Proteomes" id="UP001432322">
    <property type="component" value="Unassembled WGS sequence"/>
</dbReference>
<dbReference type="InterPro" id="IPR013087">
    <property type="entry name" value="Znf_C2H2_type"/>
</dbReference>
<evidence type="ECO:0000256" key="1">
    <source>
        <dbReference type="PROSITE-ProRule" id="PRU00042"/>
    </source>
</evidence>
<accession>A0AAV5V5H6</accession>
<keyword evidence="4" id="KW-1185">Reference proteome</keyword>
<dbReference type="AlphaFoldDB" id="A0AAV5V5H6"/>
<keyword evidence="1" id="KW-0479">Metal-binding</keyword>